<dbReference type="PATRIC" id="fig|1637975.4.peg.1312"/>
<evidence type="ECO:0000313" key="2">
    <source>
        <dbReference type="EMBL" id="KQL18489.1"/>
    </source>
</evidence>
<dbReference type="AlphaFoldDB" id="A0A0Q3QKM8"/>
<accession>A0A0Q3QKM8</accession>
<proteinExistence type="predicted"/>
<protein>
    <submittedName>
        <fullName evidence="2">Uncharacterized protein</fullName>
    </submittedName>
</protein>
<sequence length="155" mass="18556">MKRFKLLKMNNDSQKCQLTRQELYKFNNEYTPNKTIYKKNQRNALAVLSIFSIVPALLFFFFGSSMVNYLFFIINTAILFLMSGYYLTFALLHDLKKYLFYLNDENYDIEAYFIGEQKGYYILKQCRHVDSNNEINKISSVIRIPIERINKMEML</sequence>
<reference evidence="2 3" key="1">
    <citation type="submission" date="2015-09" db="EMBL/GenBank/DDBJ databases">
        <title>Genome sequencing project for genomic taxonomy and phylogenomics of Bacillus-like bacteria.</title>
        <authorList>
            <person name="Liu B."/>
            <person name="Wang J."/>
            <person name="Zhu Y."/>
            <person name="Liu G."/>
            <person name="Chen Q."/>
            <person name="Chen Z."/>
            <person name="Lan J."/>
            <person name="Che J."/>
            <person name="Ge C."/>
            <person name="Shi H."/>
            <person name="Pan Z."/>
            <person name="Liu X."/>
        </authorList>
    </citation>
    <scope>NUCLEOTIDE SEQUENCE [LARGE SCALE GENOMIC DNA]</scope>
    <source>
        <strain evidence="2 3">FJAT-18043</strain>
    </source>
</reference>
<name>A0A0Q3QKM8_9BACI</name>
<keyword evidence="1" id="KW-0812">Transmembrane</keyword>
<comment type="caution">
    <text evidence="2">The sequence shown here is derived from an EMBL/GenBank/DDBJ whole genome shotgun (WGS) entry which is preliminary data.</text>
</comment>
<dbReference type="RefSeq" id="WP_053475058.1">
    <property type="nucleotide sequence ID" value="NZ_CP041305.1"/>
</dbReference>
<evidence type="ECO:0000256" key="1">
    <source>
        <dbReference type="SAM" id="Phobius"/>
    </source>
</evidence>
<keyword evidence="1" id="KW-0472">Membrane</keyword>
<gene>
    <name evidence="2" type="ORF">AN957_07855</name>
</gene>
<keyword evidence="1" id="KW-1133">Transmembrane helix</keyword>
<evidence type="ECO:0000313" key="3">
    <source>
        <dbReference type="Proteomes" id="UP000050996"/>
    </source>
</evidence>
<dbReference type="EMBL" id="LJIX01000006">
    <property type="protein sequence ID" value="KQL18489.1"/>
    <property type="molecule type" value="Genomic_DNA"/>
</dbReference>
<organism evidence="2 3">
    <name type="scientific">Cytobacillus solani</name>
    <dbReference type="NCBI Taxonomy" id="1637975"/>
    <lineage>
        <taxon>Bacteria</taxon>
        <taxon>Bacillati</taxon>
        <taxon>Bacillota</taxon>
        <taxon>Bacilli</taxon>
        <taxon>Bacillales</taxon>
        <taxon>Bacillaceae</taxon>
        <taxon>Cytobacillus</taxon>
    </lineage>
</organism>
<dbReference type="Proteomes" id="UP000050996">
    <property type="component" value="Unassembled WGS sequence"/>
</dbReference>
<keyword evidence="3" id="KW-1185">Reference proteome</keyword>
<feature type="transmembrane region" description="Helical" evidence="1">
    <location>
        <begin position="69"/>
        <end position="92"/>
    </location>
</feature>
<feature type="transmembrane region" description="Helical" evidence="1">
    <location>
        <begin position="44"/>
        <end position="63"/>
    </location>
</feature>